<evidence type="ECO:0000256" key="5">
    <source>
        <dbReference type="SAM" id="Phobius"/>
    </source>
</evidence>
<feature type="transmembrane region" description="Helical" evidence="5">
    <location>
        <begin position="118"/>
        <end position="142"/>
    </location>
</feature>
<evidence type="ECO:0000256" key="2">
    <source>
        <dbReference type="ARBA" id="ARBA00022692"/>
    </source>
</evidence>
<protein>
    <submittedName>
        <fullName evidence="7">O-antigen ligase family protein</fullName>
    </submittedName>
</protein>
<evidence type="ECO:0000256" key="4">
    <source>
        <dbReference type="ARBA" id="ARBA00023136"/>
    </source>
</evidence>
<feature type="transmembrane region" description="Helical" evidence="5">
    <location>
        <begin position="289"/>
        <end position="306"/>
    </location>
</feature>
<dbReference type="GO" id="GO:0016020">
    <property type="term" value="C:membrane"/>
    <property type="evidence" value="ECO:0007669"/>
    <property type="project" value="UniProtKB-SubCell"/>
</dbReference>
<name>A0A7D4U5R4_9MICO</name>
<dbReference type="EMBL" id="CP054038">
    <property type="protein sequence ID" value="QKJ20265.1"/>
    <property type="molecule type" value="Genomic_DNA"/>
</dbReference>
<proteinExistence type="predicted"/>
<evidence type="ECO:0000256" key="3">
    <source>
        <dbReference type="ARBA" id="ARBA00022989"/>
    </source>
</evidence>
<dbReference type="Proteomes" id="UP000502498">
    <property type="component" value="Chromosome"/>
</dbReference>
<feature type="domain" description="O-antigen ligase-related" evidence="6">
    <location>
        <begin position="273"/>
        <end position="370"/>
    </location>
</feature>
<dbReference type="InterPro" id="IPR051533">
    <property type="entry name" value="WaaL-like"/>
</dbReference>
<feature type="transmembrane region" description="Helical" evidence="5">
    <location>
        <begin position="378"/>
        <end position="401"/>
    </location>
</feature>
<keyword evidence="2 5" id="KW-0812">Transmembrane</keyword>
<evidence type="ECO:0000256" key="1">
    <source>
        <dbReference type="ARBA" id="ARBA00004141"/>
    </source>
</evidence>
<feature type="transmembrane region" description="Helical" evidence="5">
    <location>
        <begin position="313"/>
        <end position="334"/>
    </location>
</feature>
<dbReference type="AlphaFoldDB" id="A0A7D4U5R4"/>
<dbReference type="GO" id="GO:0016874">
    <property type="term" value="F:ligase activity"/>
    <property type="evidence" value="ECO:0007669"/>
    <property type="project" value="UniProtKB-KW"/>
</dbReference>
<organism evidence="7 8">
    <name type="scientific">Microbacterium hominis</name>
    <dbReference type="NCBI Taxonomy" id="162426"/>
    <lineage>
        <taxon>Bacteria</taxon>
        <taxon>Bacillati</taxon>
        <taxon>Actinomycetota</taxon>
        <taxon>Actinomycetes</taxon>
        <taxon>Micrococcales</taxon>
        <taxon>Microbacteriaceae</taxon>
        <taxon>Microbacterium</taxon>
    </lineage>
</organism>
<comment type="subcellular location">
    <subcellularLocation>
        <location evidence="1">Membrane</location>
        <topology evidence="1">Multi-pass membrane protein</topology>
    </subcellularLocation>
</comment>
<gene>
    <name evidence="7" type="ORF">HQM25_13455</name>
</gene>
<feature type="transmembrane region" description="Helical" evidence="5">
    <location>
        <begin position="265"/>
        <end position="283"/>
    </location>
</feature>
<keyword evidence="3 5" id="KW-1133">Transmembrane helix</keyword>
<dbReference type="PANTHER" id="PTHR37422">
    <property type="entry name" value="TEICHURONIC ACID BIOSYNTHESIS PROTEIN TUAE"/>
    <property type="match status" value="1"/>
</dbReference>
<dbReference type="PANTHER" id="PTHR37422:SF23">
    <property type="entry name" value="TEICHURONIC ACID BIOSYNTHESIS PROTEIN TUAE"/>
    <property type="match status" value="1"/>
</dbReference>
<feature type="transmembrane region" description="Helical" evidence="5">
    <location>
        <begin position="66"/>
        <end position="87"/>
    </location>
</feature>
<evidence type="ECO:0000259" key="6">
    <source>
        <dbReference type="Pfam" id="PF04932"/>
    </source>
</evidence>
<dbReference type="Pfam" id="PF04932">
    <property type="entry name" value="Wzy_C"/>
    <property type="match status" value="1"/>
</dbReference>
<dbReference type="InterPro" id="IPR007016">
    <property type="entry name" value="O-antigen_ligase-rel_domated"/>
</dbReference>
<feature type="transmembrane region" description="Helical" evidence="5">
    <location>
        <begin position="413"/>
        <end position="432"/>
    </location>
</feature>
<feature type="transmembrane region" description="Helical" evidence="5">
    <location>
        <begin position="162"/>
        <end position="185"/>
    </location>
</feature>
<feature type="transmembrane region" description="Helical" evidence="5">
    <location>
        <begin position="197"/>
        <end position="218"/>
    </location>
</feature>
<keyword evidence="7" id="KW-0436">Ligase</keyword>
<accession>A0A7D4U5R4</accession>
<evidence type="ECO:0000313" key="7">
    <source>
        <dbReference type="EMBL" id="QKJ20265.1"/>
    </source>
</evidence>
<reference evidence="7 8" key="1">
    <citation type="submission" date="2020-05" db="EMBL/GenBank/DDBJ databases">
        <title>Strain PA2F3 complete genome.</title>
        <authorList>
            <person name="Kim Y.-S."/>
            <person name="Kim S.-J."/>
            <person name="Jung H.-k."/>
            <person name="Kim S.-E."/>
            <person name="Kim K.-H."/>
        </authorList>
    </citation>
    <scope>NUCLEOTIDE SEQUENCE [LARGE SCALE GENOMIC DNA]</scope>
    <source>
        <strain evidence="7 8">PA2F3</strain>
    </source>
</reference>
<feature type="transmembrane region" description="Helical" evidence="5">
    <location>
        <begin position="93"/>
        <end position="111"/>
    </location>
</feature>
<feature type="transmembrane region" description="Helical" evidence="5">
    <location>
        <begin position="243"/>
        <end position="260"/>
    </location>
</feature>
<keyword evidence="4 5" id="KW-0472">Membrane</keyword>
<dbReference type="RefSeq" id="WP_172990700.1">
    <property type="nucleotide sequence ID" value="NZ_CP054038.1"/>
</dbReference>
<evidence type="ECO:0000313" key="8">
    <source>
        <dbReference type="Proteomes" id="UP000502498"/>
    </source>
</evidence>
<sequence length="467" mass="50438">MELNLLARVHLRPPRRYAQCTAWRAPRRWGINADCARKAVVIGTAVAARGSGERAQRRTGHRPGRAAAIVIALAAFTGSWTGFRIAGLNISDYLLVLAALLVVWSTVTRRWRLIVQWWSVIPVVVLAVYAAIGFVVFDHPLIGSKNASRFVAGTAVGDELSGALLLVARMALSLTVVALLVANYFGAEQRTTDLRRLGAWWAWGAAVSAAFAIAQHYLGVADLPFQFHIISPRANGFANHPNSLGQSVALALPILVLLTLSRRRLVRLLAIASTVLGILAVYLSGSRAALLIGTASVIVSVAYVMVKSRWRAWLLPAGAVMVAVALLVAGPILATTRFGDPAGAESTGFRLVALDTAWRWFGQSPLFGVGVASWIGEMVPLIVLTSGGIVYFLVFYGSLAVPLVRRPLCPVDPWLVILVITGLGVLAFGVLNNAIVERYLYWPLALLFAMKGFIEEPPDELKRRSLS</sequence>